<feature type="non-terminal residue" evidence="1">
    <location>
        <position position="133"/>
    </location>
</feature>
<dbReference type="AlphaFoldDB" id="X0XF96"/>
<accession>X0XF96</accession>
<organism evidence="1">
    <name type="scientific">marine sediment metagenome</name>
    <dbReference type="NCBI Taxonomy" id="412755"/>
    <lineage>
        <taxon>unclassified sequences</taxon>
        <taxon>metagenomes</taxon>
        <taxon>ecological metagenomes</taxon>
    </lineage>
</organism>
<gene>
    <name evidence="1" type="ORF">S01H1_55229</name>
</gene>
<sequence>MTTDANYASVLLPADAEAPRLIVCERRGRWALGLRRELADTRLRVHETRSIAECWDQLAAAPSSFVVAELTGSTAEALLERLGRLRRDFPLARVAVVSDRCAADYEWLIREAGAVHFTCSPRRVGPLARLAAR</sequence>
<comment type="caution">
    <text evidence="1">The sequence shown here is derived from an EMBL/GenBank/DDBJ whole genome shotgun (WGS) entry which is preliminary data.</text>
</comment>
<evidence type="ECO:0000313" key="1">
    <source>
        <dbReference type="EMBL" id="GAG23611.1"/>
    </source>
</evidence>
<dbReference type="SUPFAM" id="SSF52172">
    <property type="entry name" value="CheY-like"/>
    <property type="match status" value="1"/>
</dbReference>
<name>X0XF96_9ZZZZ</name>
<protein>
    <recommendedName>
        <fullName evidence="2">Response regulatory domain-containing protein</fullName>
    </recommendedName>
</protein>
<evidence type="ECO:0008006" key="2">
    <source>
        <dbReference type="Google" id="ProtNLM"/>
    </source>
</evidence>
<dbReference type="InterPro" id="IPR011006">
    <property type="entry name" value="CheY-like_superfamily"/>
</dbReference>
<reference evidence="1" key="1">
    <citation type="journal article" date="2014" name="Front. Microbiol.">
        <title>High frequency of phylogenetically diverse reductive dehalogenase-homologous genes in deep subseafloor sedimentary metagenomes.</title>
        <authorList>
            <person name="Kawai M."/>
            <person name="Futagami T."/>
            <person name="Toyoda A."/>
            <person name="Takaki Y."/>
            <person name="Nishi S."/>
            <person name="Hori S."/>
            <person name="Arai W."/>
            <person name="Tsubouchi T."/>
            <person name="Morono Y."/>
            <person name="Uchiyama I."/>
            <person name="Ito T."/>
            <person name="Fujiyama A."/>
            <person name="Inagaki F."/>
            <person name="Takami H."/>
        </authorList>
    </citation>
    <scope>NUCLEOTIDE SEQUENCE</scope>
    <source>
        <strain evidence="1">Expedition CK06-06</strain>
    </source>
</reference>
<proteinExistence type="predicted"/>
<dbReference type="EMBL" id="BARS01035886">
    <property type="protein sequence ID" value="GAG23611.1"/>
    <property type="molecule type" value="Genomic_DNA"/>
</dbReference>